<keyword evidence="4" id="KW-1185">Reference proteome</keyword>
<gene>
    <name evidence="3" type="ORF">EHW67_19755</name>
</gene>
<reference evidence="3 4" key="1">
    <citation type="submission" date="2018-11" db="EMBL/GenBank/DDBJ databases">
        <title>Arenibacter aquaticus sp.nov., a marine bacterium isolated from surface seawater in the South China Sea.</title>
        <authorList>
            <person name="Guo J."/>
            <person name="Sun J."/>
        </authorList>
    </citation>
    <scope>NUCLEOTIDE SEQUENCE [LARGE SCALE GENOMIC DNA]</scope>
    <source>
        <strain evidence="3 4">GUO666</strain>
    </source>
</reference>
<dbReference type="InterPro" id="IPR014729">
    <property type="entry name" value="Rossmann-like_a/b/a_fold"/>
</dbReference>
<dbReference type="InterPro" id="IPR006015">
    <property type="entry name" value="Universal_stress_UspA"/>
</dbReference>
<organism evidence="3 4">
    <name type="scientific">Arenibacter aquaticus</name>
    <dbReference type="NCBI Taxonomy" id="2489054"/>
    <lineage>
        <taxon>Bacteria</taxon>
        <taxon>Pseudomonadati</taxon>
        <taxon>Bacteroidota</taxon>
        <taxon>Flavobacteriia</taxon>
        <taxon>Flavobacteriales</taxon>
        <taxon>Flavobacteriaceae</taxon>
        <taxon>Arenibacter</taxon>
    </lineage>
</organism>
<comment type="caution">
    <text evidence="3">The sequence shown here is derived from an EMBL/GenBank/DDBJ whole genome shotgun (WGS) entry which is preliminary data.</text>
</comment>
<evidence type="ECO:0000256" key="1">
    <source>
        <dbReference type="ARBA" id="ARBA00008791"/>
    </source>
</evidence>
<evidence type="ECO:0000259" key="2">
    <source>
        <dbReference type="Pfam" id="PF00582"/>
    </source>
</evidence>
<dbReference type="RefSeq" id="WP_126164100.1">
    <property type="nucleotide sequence ID" value="NZ_RQPJ01000021.1"/>
</dbReference>
<dbReference type="PANTHER" id="PTHR46268">
    <property type="entry name" value="STRESS RESPONSE PROTEIN NHAX"/>
    <property type="match status" value="1"/>
</dbReference>
<dbReference type="Pfam" id="PF00582">
    <property type="entry name" value="Usp"/>
    <property type="match status" value="1"/>
</dbReference>
<dbReference type="InterPro" id="IPR006016">
    <property type="entry name" value="UspA"/>
</dbReference>
<dbReference type="PANTHER" id="PTHR46268:SF6">
    <property type="entry name" value="UNIVERSAL STRESS PROTEIN UP12"/>
    <property type="match status" value="1"/>
</dbReference>
<dbReference type="EMBL" id="RQPJ01000021">
    <property type="protein sequence ID" value="RTE52414.1"/>
    <property type="molecule type" value="Genomic_DNA"/>
</dbReference>
<sequence length="282" mass="32640">MKKILLPTDFSDNAWNAIFTAVKLYAEIPCYFYVLHAYEPSTLNLLDAKSQQRLGVIYDSLKQYSEQQLAKVLDYMNENHKNSNHSFETISKSDTLVEAIKEEVSKKDIDLIVMGTQGATSAKEIFMGSQTVKVLKNLKKCPILAIPADYNFQVLRSMVFPTDFTRKYEKSELLPLTHLATQWKAEIKVVHVAVEFLLNDTQKANMKILEDRLRESHFSYHQLPFDTNISSSIEHYVMETRAELICMVRHHHGLWERFIKEAVIKKMAFHSKVPVLFLSEHP</sequence>
<comment type="similarity">
    <text evidence="1">Belongs to the universal stress protein A family.</text>
</comment>
<dbReference type="OrthoDB" id="9788959at2"/>
<evidence type="ECO:0000313" key="3">
    <source>
        <dbReference type="EMBL" id="RTE52414.1"/>
    </source>
</evidence>
<dbReference type="PRINTS" id="PR01438">
    <property type="entry name" value="UNVRSLSTRESS"/>
</dbReference>
<protein>
    <submittedName>
        <fullName evidence="3">Universal stress protein</fullName>
    </submittedName>
</protein>
<dbReference type="Gene3D" id="3.40.50.620">
    <property type="entry name" value="HUPs"/>
    <property type="match status" value="2"/>
</dbReference>
<dbReference type="Proteomes" id="UP000267585">
    <property type="component" value="Unassembled WGS sequence"/>
</dbReference>
<feature type="domain" description="UspA" evidence="2">
    <location>
        <begin position="1"/>
        <end position="146"/>
    </location>
</feature>
<dbReference type="SUPFAM" id="SSF52402">
    <property type="entry name" value="Adenine nucleotide alpha hydrolases-like"/>
    <property type="match status" value="2"/>
</dbReference>
<proteinExistence type="inferred from homology"/>
<dbReference type="AlphaFoldDB" id="A0A3S0C596"/>
<name>A0A3S0C596_9FLAO</name>
<evidence type="ECO:0000313" key="4">
    <source>
        <dbReference type="Proteomes" id="UP000267585"/>
    </source>
</evidence>
<accession>A0A3S0C596</accession>
<dbReference type="CDD" id="cd00293">
    <property type="entry name" value="USP-like"/>
    <property type="match status" value="1"/>
</dbReference>